<feature type="region of interest" description="Disordered" evidence="1">
    <location>
        <begin position="48"/>
        <end position="74"/>
    </location>
</feature>
<evidence type="ECO:0000313" key="2">
    <source>
        <dbReference type="EMBL" id="GMG83122.1"/>
    </source>
</evidence>
<comment type="caution">
    <text evidence="2">The sequence shown here is derived from an EMBL/GenBank/DDBJ whole genome shotgun (WGS) entry which is preliminary data.</text>
</comment>
<dbReference type="Proteomes" id="UP001239909">
    <property type="component" value="Unassembled WGS sequence"/>
</dbReference>
<dbReference type="EMBL" id="BSYI01000016">
    <property type="protein sequence ID" value="GMG83122.1"/>
    <property type="molecule type" value="Genomic_DNA"/>
</dbReference>
<gene>
    <name evidence="2" type="ORF">LNKW23_23350</name>
</gene>
<evidence type="ECO:0000256" key="1">
    <source>
        <dbReference type="SAM" id="MobiDB-lite"/>
    </source>
</evidence>
<evidence type="ECO:0000313" key="3">
    <source>
        <dbReference type="Proteomes" id="UP001239909"/>
    </source>
</evidence>
<keyword evidence="3" id="KW-1185">Reference proteome</keyword>
<protein>
    <submittedName>
        <fullName evidence="2">Uncharacterized protein</fullName>
    </submittedName>
</protein>
<accession>A0ABQ6LN33</accession>
<reference evidence="2 3" key="1">
    <citation type="submission" date="2023-04" db="EMBL/GenBank/DDBJ databases">
        <title>Marinoamorphus aggregata gen. nov., sp. Nov., isolate from tissue of brittle star Ophioplocus japonicus.</title>
        <authorList>
            <person name="Kawano K."/>
            <person name="Sawayama S."/>
            <person name="Nakagawa S."/>
        </authorList>
    </citation>
    <scope>NUCLEOTIDE SEQUENCE [LARGE SCALE GENOMIC DNA]</scope>
    <source>
        <strain evidence="2 3">NKW23</strain>
    </source>
</reference>
<feature type="compositionally biased region" description="Basic and acidic residues" evidence="1">
    <location>
        <begin position="65"/>
        <end position="74"/>
    </location>
</feature>
<proteinExistence type="predicted"/>
<sequence length="105" mass="11463">MTDHPRPIPDLMTERMALVARISELNARHLRLCQVAGGTEIDLARHARDAADPETEADAAAAADDMARGEAARRDLDDCERRIAETEAEIDLIDREIAAAANMKG</sequence>
<name>A0ABQ6LN33_9RHOB</name>
<organism evidence="2 3">
    <name type="scientific">Paralimibaculum aggregatum</name>
    <dbReference type="NCBI Taxonomy" id="3036245"/>
    <lineage>
        <taxon>Bacteria</taxon>
        <taxon>Pseudomonadati</taxon>
        <taxon>Pseudomonadota</taxon>
        <taxon>Alphaproteobacteria</taxon>
        <taxon>Rhodobacterales</taxon>
        <taxon>Paracoccaceae</taxon>
        <taxon>Paralimibaculum</taxon>
    </lineage>
</organism>
<dbReference type="RefSeq" id="WP_285671920.1">
    <property type="nucleotide sequence ID" value="NZ_BSYI01000016.1"/>
</dbReference>